<sequence>MTFKQSKILRDFGKLGQNKGLHIVIKVHKILFVHFKHQKFIIKLQIVTESFASGKSYSSYDCSMRCVILSFSNSVSVLNSFSLKALTSF</sequence>
<comment type="caution">
    <text evidence="1">The sequence shown here is derived from an EMBL/GenBank/DDBJ whole genome shotgun (WGS) entry which is preliminary data.</text>
</comment>
<dbReference type="AlphaFoldDB" id="A0A3M7P3A0"/>
<keyword evidence="2" id="KW-1185">Reference proteome</keyword>
<accession>A0A3M7P3A0</accession>
<evidence type="ECO:0000313" key="1">
    <source>
        <dbReference type="EMBL" id="RMZ93310.1"/>
    </source>
</evidence>
<organism evidence="1 2">
    <name type="scientific">Brachionus plicatilis</name>
    <name type="common">Marine rotifer</name>
    <name type="synonym">Brachionus muelleri</name>
    <dbReference type="NCBI Taxonomy" id="10195"/>
    <lineage>
        <taxon>Eukaryota</taxon>
        <taxon>Metazoa</taxon>
        <taxon>Spiralia</taxon>
        <taxon>Gnathifera</taxon>
        <taxon>Rotifera</taxon>
        <taxon>Eurotatoria</taxon>
        <taxon>Monogononta</taxon>
        <taxon>Pseudotrocha</taxon>
        <taxon>Ploima</taxon>
        <taxon>Brachionidae</taxon>
        <taxon>Brachionus</taxon>
    </lineage>
</organism>
<protein>
    <submittedName>
        <fullName evidence="1">Uncharacterized protein</fullName>
    </submittedName>
</protein>
<dbReference type="Proteomes" id="UP000276133">
    <property type="component" value="Unassembled WGS sequence"/>
</dbReference>
<name>A0A3M7P3A0_BRAPC</name>
<reference evidence="1 2" key="1">
    <citation type="journal article" date="2018" name="Sci. Rep.">
        <title>Genomic signatures of local adaptation to the degree of environmental predictability in rotifers.</title>
        <authorList>
            <person name="Franch-Gras L."/>
            <person name="Hahn C."/>
            <person name="Garcia-Roger E.M."/>
            <person name="Carmona M.J."/>
            <person name="Serra M."/>
            <person name="Gomez A."/>
        </authorList>
    </citation>
    <scope>NUCLEOTIDE SEQUENCE [LARGE SCALE GENOMIC DNA]</scope>
    <source>
        <strain evidence="1">HYR1</strain>
    </source>
</reference>
<dbReference type="EMBL" id="REGN01013908">
    <property type="protein sequence ID" value="RMZ93310.1"/>
    <property type="molecule type" value="Genomic_DNA"/>
</dbReference>
<evidence type="ECO:0000313" key="2">
    <source>
        <dbReference type="Proteomes" id="UP000276133"/>
    </source>
</evidence>
<gene>
    <name evidence="1" type="ORF">BpHYR1_023427</name>
</gene>
<proteinExistence type="predicted"/>